<organism evidence="1 2">
    <name type="scientific">Planktothrix paucivesiculata PCC 9631</name>
    <dbReference type="NCBI Taxonomy" id="671071"/>
    <lineage>
        <taxon>Bacteria</taxon>
        <taxon>Bacillati</taxon>
        <taxon>Cyanobacteriota</taxon>
        <taxon>Cyanophyceae</taxon>
        <taxon>Oscillatoriophycideae</taxon>
        <taxon>Oscillatoriales</taxon>
        <taxon>Microcoleaceae</taxon>
        <taxon>Planktothrix</taxon>
    </lineage>
</organism>
<evidence type="ECO:0000313" key="1">
    <source>
        <dbReference type="EMBL" id="VXD19262.1"/>
    </source>
</evidence>
<comment type="caution">
    <text evidence="1">The sequence shown here is derived from an EMBL/GenBank/DDBJ whole genome shotgun (WGS) entry which is preliminary data.</text>
</comment>
<keyword evidence="2" id="KW-1185">Reference proteome</keyword>
<reference evidence="1" key="1">
    <citation type="submission" date="2019-10" db="EMBL/GenBank/DDBJ databases">
        <authorList>
            <consortium name="Genoscope - CEA"/>
            <person name="William W."/>
        </authorList>
    </citation>
    <scope>NUCLEOTIDE SEQUENCE [LARGE SCALE GENOMIC DNA]</scope>
    <source>
        <strain evidence="1">BBR_PRJEB10994</strain>
    </source>
</reference>
<dbReference type="AlphaFoldDB" id="A0A7Z9E237"/>
<sequence>MNILRSVKEMMDYLTEAAGRMFTVGDDMYPSVGVQPFETKPSKDRNLKH</sequence>
<dbReference type="Proteomes" id="UP000182190">
    <property type="component" value="Unassembled WGS sequence"/>
</dbReference>
<accession>A0A7Z9E237</accession>
<dbReference type="EMBL" id="CZCS02000184">
    <property type="protein sequence ID" value="VXD19262.1"/>
    <property type="molecule type" value="Genomic_DNA"/>
</dbReference>
<dbReference type="RefSeq" id="WP_083618155.1">
    <property type="nucleotide sequence ID" value="NZ_LR735004.1"/>
</dbReference>
<proteinExistence type="predicted"/>
<protein>
    <recommendedName>
        <fullName evidence="3">Isochorismate synthase</fullName>
    </recommendedName>
</protein>
<evidence type="ECO:0000313" key="2">
    <source>
        <dbReference type="Proteomes" id="UP000182190"/>
    </source>
</evidence>
<gene>
    <name evidence="1" type="ORF">PL9631_440045</name>
</gene>
<dbReference type="OrthoDB" id="467239at2"/>
<evidence type="ECO:0008006" key="3">
    <source>
        <dbReference type="Google" id="ProtNLM"/>
    </source>
</evidence>
<name>A0A7Z9E237_9CYAN</name>